<organism evidence="1">
    <name type="scientific">hydrothermal vent metagenome</name>
    <dbReference type="NCBI Taxonomy" id="652676"/>
    <lineage>
        <taxon>unclassified sequences</taxon>
        <taxon>metagenomes</taxon>
        <taxon>ecological metagenomes</taxon>
    </lineage>
</organism>
<proteinExistence type="predicted"/>
<accession>A0A3B1DNM1</accession>
<name>A0A3B1DNM1_9ZZZZ</name>
<dbReference type="EMBL" id="UOGL01000064">
    <property type="protein sequence ID" value="VAX36560.1"/>
    <property type="molecule type" value="Genomic_DNA"/>
</dbReference>
<gene>
    <name evidence="1" type="ORF">MNBD_PLANCTO02-1979</name>
</gene>
<evidence type="ECO:0000313" key="1">
    <source>
        <dbReference type="EMBL" id="VAX36560.1"/>
    </source>
</evidence>
<protein>
    <submittedName>
        <fullName evidence="1">Uncharacterized protein</fullName>
    </submittedName>
</protein>
<dbReference type="AlphaFoldDB" id="A0A3B1DNM1"/>
<reference evidence="1" key="1">
    <citation type="submission" date="2018-06" db="EMBL/GenBank/DDBJ databases">
        <authorList>
            <person name="Zhirakovskaya E."/>
        </authorList>
    </citation>
    <scope>NUCLEOTIDE SEQUENCE</scope>
</reference>
<sequence>MNLLIQKYQGNTMGTLKGWDRIVFQGTLRALCFAEGMPGHVPPS</sequence>